<gene>
    <name evidence="2" type="ORF">MF672_043655</name>
</gene>
<evidence type="ECO:0000313" key="2">
    <source>
        <dbReference type="EMBL" id="MCK2220654.1"/>
    </source>
</evidence>
<proteinExistence type="predicted"/>
<dbReference type="EMBL" id="JAKRKC020000002">
    <property type="protein sequence ID" value="MCK2220654.1"/>
    <property type="molecule type" value="Genomic_DNA"/>
</dbReference>
<dbReference type="Proteomes" id="UP001317259">
    <property type="component" value="Unassembled WGS sequence"/>
</dbReference>
<feature type="compositionally biased region" description="Low complexity" evidence="1">
    <location>
        <begin position="87"/>
        <end position="110"/>
    </location>
</feature>
<keyword evidence="3" id="KW-1185">Reference proteome</keyword>
<organism evidence="2 3">
    <name type="scientific">Actinomadura luzonensis</name>
    <dbReference type="NCBI Taxonomy" id="2805427"/>
    <lineage>
        <taxon>Bacteria</taxon>
        <taxon>Bacillati</taxon>
        <taxon>Actinomycetota</taxon>
        <taxon>Actinomycetes</taxon>
        <taxon>Streptosporangiales</taxon>
        <taxon>Thermomonosporaceae</taxon>
        <taxon>Actinomadura</taxon>
    </lineage>
</organism>
<feature type="region of interest" description="Disordered" evidence="1">
    <location>
        <begin position="57"/>
        <end position="116"/>
    </location>
</feature>
<reference evidence="2 3" key="1">
    <citation type="submission" date="2022-04" db="EMBL/GenBank/DDBJ databases">
        <title>Genome draft of Actinomadura sp. ATCC 31491.</title>
        <authorList>
            <person name="Shi X."/>
            <person name="Du Y."/>
        </authorList>
    </citation>
    <scope>NUCLEOTIDE SEQUENCE [LARGE SCALE GENOMIC DNA]</scope>
    <source>
        <strain evidence="2 3">ATCC 31491</strain>
    </source>
</reference>
<comment type="caution">
    <text evidence="2">The sequence shown here is derived from an EMBL/GenBank/DDBJ whole genome shotgun (WGS) entry which is preliminary data.</text>
</comment>
<protein>
    <submittedName>
        <fullName evidence="2">Uncharacterized protein</fullName>
    </submittedName>
</protein>
<evidence type="ECO:0000256" key="1">
    <source>
        <dbReference type="SAM" id="MobiDB-lite"/>
    </source>
</evidence>
<name>A0ABT0G7U0_9ACTN</name>
<feature type="region of interest" description="Disordered" evidence="1">
    <location>
        <begin position="1"/>
        <end position="42"/>
    </location>
</feature>
<evidence type="ECO:0000313" key="3">
    <source>
        <dbReference type="Proteomes" id="UP001317259"/>
    </source>
</evidence>
<accession>A0ABT0G7U0</accession>
<sequence>MLAPDMPNELTPASAGPGRSGQGPAVRASSTADSGARATSYGSLTCRVRGMVRWRSASAVLSSPARPETNSVCPRLDFSEPTAQRLPGSRPSRSTASSAASSVGSPMAVPGPCAST</sequence>